<dbReference type="Pfam" id="PF05787">
    <property type="entry name" value="PhoX"/>
    <property type="match status" value="1"/>
</dbReference>
<keyword evidence="2" id="KW-1185">Reference proteome</keyword>
<dbReference type="Proteomes" id="UP001606303">
    <property type="component" value="Unassembled WGS sequence"/>
</dbReference>
<accession>A0ABW7GVF3</accession>
<comment type="caution">
    <text evidence="1">The sequence shown here is derived from an EMBL/GenBank/DDBJ whole genome shotgun (WGS) entry which is preliminary data.</text>
</comment>
<dbReference type="EMBL" id="JBIGIB010000001">
    <property type="protein sequence ID" value="MFG6465776.1"/>
    <property type="molecule type" value="Genomic_DNA"/>
</dbReference>
<sequence length="662" mass="69765">MSQHSAPTRRQALKVLGTPLMLPLGGTAVGSLLTACGGGGSDSPAPVASFASASFVSMAAPSLAAPADMAKTLVNSTLMVKFSDDSSQGFSLSYAPFFTTGDLVPDGKGGTVLAGGYVDFAGKPIVDATVAGKERQYFSDSPDGTSLLKLDNPTVTGIKGKAVFAVVQFEYTTWAQDGKTDMYGKLPSPIAVLTLDQDPSTGKLSLVKYHNVDTAPAMGLWITCGSSLSPWGTHLSSEEYEPDAFTIANNTMFKAYSQNLFGDATKANPYHYGHLPEVTVNPDGTGSIKKHYCLGRISHELIQVMPDNRTAIMGDDATNGGFFMFVADKEKDLSSGSLYVAKFGAGFSLDPAAAGAPISWIKLGSATSAEIKALADTVKPTDIMDVSTTDPKDATFTKIWLSGKTQWVRLKPGMEKAAAFLETHRYAALVGGTMAFTKMEGTTVNIKDKVAYSALQNMQSSMVKGNAANNPDYPVSIDKALNAGGVLAHTLSTGQKDTAGAAINSDWVPSVTKALLIGEDLAAADALGNLANPDKIGAPDNLKFSEKLRTLFIGEDSSYHVNNFLWAYNVDTKVLSRVASMPSGAEATGLGVVDDLNGWTYITANFQHPGDWITNAAGTGLHDKVKATLDPLVRANYKDRFGAQVGYLTGAITSVNLTKKSV</sequence>
<name>A0ABW7GVF3_9BURK</name>
<organism evidence="1 2">
    <name type="scientific">Pelomonas baiyunensis</name>
    <dbReference type="NCBI Taxonomy" id="3299026"/>
    <lineage>
        <taxon>Bacteria</taxon>
        <taxon>Pseudomonadati</taxon>
        <taxon>Pseudomonadota</taxon>
        <taxon>Betaproteobacteria</taxon>
        <taxon>Burkholderiales</taxon>
        <taxon>Sphaerotilaceae</taxon>
        <taxon>Roseateles</taxon>
    </lineage>
</organism>
<dbReference type="RefSeq" id="WP_394381617.1">
    <property type="nucleotide sequence ID" value="NZ_JBIGIB010000001.1"/>
</dbReference>
<proteinExistence type="predicted"/>
<dbReference type="InterPro" id="IPR008557">
    <property type="entry name" value="PhoX"/>
</dbReference>
<protein>
    <submittedName>
        <fullName evidence="1">PhoX family protein</fullName>
    </submittedName>
</protein>
<evidence type="ECO:0000313" key="1">
    <source>
        <dbReference type="EMBL" id="MFG6465776.1"/>
    </source>
</evidence>
<reference evidence="1 2" key="1">
    <citation type="submission" date="2024-08" db="EMBL/GenBank/DDBJ databases">
        <authorList>
            <person name="Lu H."/>
        </authorList>
    </citation>
    <scope>NUCLEOTIDE SEQUENCE [LARGE SCALE GENOMIC DNA]</scope>
    <source>
        <strain evidence="1 2">BYS87W</strain>
    </source>
</reference>
<gene>
    <name evidence="1" type="ORF">ACG01O_04055</name>
</gene>
<dbReference type="PANTHER" id="PTHR35399">
    <property type="entry name" value="SLR8030 PROTEIN"/>
    <property type="match status" value="1"/>
</dbReference>
<dbReference type="PANTHER" id="PTHR35399:SF2">
    <property type="entry name" value="DUF839 DOMAIN-CONTAINING PROTEIN"/>
    <property type="match status" value="1"/>
</dbReference>
<evidence type="ECO:0000313" key="2">
    <source>
        <dbReference type="Proteomes" id="UP001606303"/>
    </source>
</evidence>